<feature type="transmembrane region" description="Helical" evidence="1">
    <location>
        <begin position="91"/>
        <end position="109"/>
    </location>
</feature>
<gene>
    <name evidence="2" type="ORF">ACFPET_10410</name>
</gene>
<sequence length="330" mass="36000">MPRFPSLFETRARTFAVLAALSFAAVPAMQLAAYFTAKGRFSEISAVLLIALGAVFALLSARELDLRGRRSSQSKKLAAQRAQAIGRTARILIALSNCAFFALIAGTFGDDPEWRAIAEGNPAVEPVSISSIGPVAERSSKGGPRYNFDFEGTVPTPDGPYWIASSVSLEIDPRSRTDFEGLVWAVFDRDDIASGYVIAKSPGEAEAVVERPLHWIVGLGSYGIVLLATAAFSRSRQEVRELFDDTFRQGKASRRRKASPTARWKVVNLLLALSLTALYALCLSRAMPPFIREGEAWGSSTSATAFYGFGMFVLSHWLAVRTADLRRRIV</sequence>
<reference evidence="3" key="1">
    <citation type="journal article" date="2019" name="Int. J. Syst. Evol. Microbiol.">
        <title>The Global Catalogue of Microorganisms (GCM) 10K type strain sequencing project: providing services to taxonomists for standard genome sequencing and annotation.</title>
        <authorList>
            <consortium name="The Broad Institute Genomics Platform"/>
            <consortium name="The Broad Institute Genome Sequencing Center for Infectious Disease"/>
            <person name="Wu L."/>
            <person name="Ma J."/>
        </authorList>
    </citation>
    <scope>NUCLEOTIDE SEQUENCE [LARGE SCALE GENOMIC DNA]</scope>
    <source>
        <strain evidence="3">IBRC-M 10908</strain>
    </source>
</reference>
<dbReference type="Proteomes" id="UP001595823">
    <property type="component" value="Unassembled WGS sequence"/>
</dbReference>
<evidence type="ECO:0000313" key="3">
    <source>
        <dbReference type="Proteomes" id="UP001595823"/>
    </source>
</evidence>
<feature type="transmembrane region" description="Helical" evidence="1">
    <location>
        <begin position="299"/>
        <end position="320"/>
    </location>
</feature>
<name>A0ABV8TXS2_9ACTN</name>
<evidence type="ECO:0000313" key="2">
    <source>
        <dbReference type="EMBL" id="MFC4335611.1"/>
    </source>
</evidence>
<comment type="caution">
    <text evidence="2">The sequence shown here is derived from an EMBL/GenBank/DDBJ whole genome shotgun (WGS) entry which is preliminary data.</text>
</comment>
<evidence type="ECO:0000256" key="1">
    <source>
        <dbReference type="SAM" id="Phobius"/>
    </source>
</evidence>
<feature type="transmembrane region" description="Helical" evidence="1">
    <location>
        <begin position="213"/>
        <end position="232"/>
    </location>
</feature>
<keyword evidence="3" id="KW-1185">Reference proteome</keyword>
<keyword evidence="1" id="KW-0472">Membrane</keyword>
<organism evidence="2 3">
    <name type="scientific">Salininema proteolyticum</name>
    <dbReference type="NCBI Taxonomy" id="1607685"/>
    <lineage>
        <taxon>Bacteria</taxon>
        <taxon>Bacillati</taxon>
        <taxon>Actinomycetota</taxon>
        <taxon>Actinomycetes</taxon>
        <taxon>Glycomycetales</taxon>
        <taxon>Glycomycetaceae</taxon>
        <taxon>Salininema</taxon>
    </lineage>
</organism>
<protein>
    <submittedName>
        <fullName evidence="2">Uncharacterized protein</fullName>
    </submittedName>
</protein>
<proteinExistence type="predicted"/>
<feature type="transmembrane region" description="Helical" evidence="1">
    <location>
        <begin position="42"/>
        <end position="61"/>
    </location>
</feature>
<accession>A0ABV8TXS2</accession>
<dbReference type="EMBL" id="JBHSDK010000015">
    <property type="protein sequence ID" value="MFC4335611.1"/>
    <property type="molecule type" value="Genomic_DNA"/>
</dbReference>
<keyword evidence="1" id="KW-1133">Transmembrane helix</keyword>
<dbReference type="RefSeq" id="WP_380620658.1">
    <property type="nucleotide sequence ID" value="NZ_JBHSDK010000015.1"/>
</dbReference>
<keyword evidence="1" id="KW-0812">Transmembrane</keyword>
<feature type="transmembrane region" description="Helical" evidence="1">
    <location>
        <begin position="266"/>
        <end position="287"/>
    </location>
</feature>